<evidence type="ECO:0000313" key="2">
    <source>
        <dbReference type="EMBL" id="MCI11843.1"/>
    </source>
</evidence>
<proteinExistence type="predicted"/>
<feature type="region of interest" description="Disordered" evidence="1">
    <location>
        <begin position="33"/>
        <end position="84"/>
    </location>
</feature>
<dbReference type="EMBL" id="LXQA010081717">
    <property type="protein sequence ID" value="MCI11843.1"/>
    <property type="molecule type" value="Genomic_DNA"/>
</dbReference>
<reference evidence="2 3" key="1">
    <citation type="journal article" date="2018" name="Front. Plant Sci.">
        <title>Red Clover (Trifolium pratense) and Zigzag Clover (T. medium) - A Picture of Genomic Similarities and Differences.</title>
        <authorList>
            <person name="Dluhosova J."/>
            <person name="Istvanek J."/>
            <person name="Nedelnik J."/>
            <person name="Repkova J."/>
        </authorList>
    </citation>
    <scope>NUCLEOTIDE SEQUENCE [LARGE SCALE GENOMIC DNA]</scope>
    <source>
        <strain evidence="3">cv. 10/8</strain>
        <tissue evidence="2">Leaf</tissue>
    </source>
</reference>
<keyword evidence="3" id="KW-1185">Reference proteome</keyword>
<protein>
    <submittedName>
        <fullName evidence="2">Uncharacterized protein</fullName>
    </submittedName>
</protein>
<organism evidence="2 3">
    <name type="scientific">Trifolium medium</name>
    <dbReference type="NCBI Taxonomy" id="97028"/>
    <lineage>
        <taxon>Eukaryota</taxon>
        <taxon>Viridiplantae</taxon>
        <taxon>Streptophyta</taxon>
        <taxon>Embryophyta</taxon>
        <taxon>Tracheophyta</taxon>
        <taxon>Spermatophyta</taxon>
        <taxon>Magnoliopsida</taxon>
        <taxon>eudicotyledons</taxon>
        <taxon>Gunneridae</taxon>
        <taxon>Pentapetalae</taxon>
        <taxon>rosids</taxon>
        <taxon>fabids</taxon>
        <taxon>Fabales</taxon>
        <taxon>Fabaceae</taxon>
        <taxon>Papilionoideae</taxon>
        <taxon>50 kb inversion clade</taxon>
        <taxon>NPAAA clade</taxon>
        <taxon>Hologalegina</taxon>
        <taxon>IRL clade</taxon>
        <taxon>Trifolieae</taxon>
        <taxon>Trifolium</taxon>
    </lineage>
</organism>
<dbReference type="Proteomes" id="UP000265520">
    <property type="component" value="Unassembled WGS sequence"/>
</dbReference>
<evidence type="ECO:0000313" key="3">
    <source>
        <dbReference type="Proteomes" id="UP000265520"/>
    </source>
</evidence>
<accession>A0A392PIC2</accession>
<dbReference type="AlphaFoldDB" id="A0A392PIC2"/>
<feature type="compositionally biased region" description="Polar residues" evidence="1">
    <location>
        <begin position="34"/>
        <end position="44"/>
    </location>
</feature>
<sequence length="99" mass="11447">MSRNTETRRPVIMLIYTLVEHIVNELNEEESLAFQKSNDSQQMNKRPDSPRIDIETDMMERISRSSGSPERDIQLTPPSPRAENEVVCEDRVREVADMG</sequence>
<feature type="compositionally biased region" description="Basic and acidic residues" evidence="1">
    <location>
        <begin position="45"/>
        <end position="73"/>
    </location>
</feature>
<comment type="caution">
    <text evidence="2">The sequence shown here is derived from an EMBL/GenBank/DDBJ whole genome shotgun (WGS) entry which is preliminary data.</text>
</comment>
<evidence type="ECO:0000256" key="1">
    <source>
        <dbReference type="SAM" id="MobiDB-lite"/>
    </source>
</evidence>
<name>A0A392PIC2_9FABA</name>
<feature type="non-terminal residue" evidence="2">
    <location>
        <position position="99"/>
    </location>
</feature>